<gene>
    <name evidence="2" type="primary">RvY_08008-1</name>
    <name evidence="2" type="synonym">RvY_08008.1</name>
    <name evidence="2" type="ORF">RvY_08008</name>
</gene>
<dbReference type="EMBL" id="BDGG01000003">
    <property type="protein sequence ID" value="GAU96580.1"/>
    <property type="molecule type" value="Genomic_DNA"/>
</dbReference>
<evidence type="ECO:0000313" key="3">
    <source>
        <dbReference type="Proteomes" id="UP000186922"/>
    </source>
</evidence>
<protein>
    <submittedName>
        <fullName evidence="2">Uncharacterized protein</fullName>
    </submittedName>
</protein>
<organism evidence="2 3">
    <name type="scientific">Ramazzottius varieornatus</name>
    <name type="common">Water bear</name>
    <name type="synonym">Tardigrade</name>
    <dbReference type="NCBI Taxonomy" id="947166"/>
    <lineage>
        <taxon>Eukaryota</taxon>
        <taxon>Metazoa</taxon>
        <taxon>Ecdysozoa</taxon>
        <taxon>Tardigrada</taxon>
        <taxon>Eutardigrada</taxon>
        <taxon>Parachela</taxon>
        <taxon>Hypsibioidea</taxon>
        <taxon>Ramazzottiidae</taxon>
        <taxon>Ramazzottius</taxon>
    </lineage>
</organism>
<keyword evidence="3" id="KW-1185">Reference proteome</keyword>
<evidence type="ECO:0000313" key="2">
    <source>
        <dbReference type="EMBL" id="GAU96580.1"/>
    </source>
</evidence>
<reference evidence="2 3" key="1">
    <citation type="journal article" date="2016" name="Nat. Commun.">
        <title>Extremotolerant tardigrade genome and improved radiotolerance of human cultured cells by tardigrade-unique protein.</title>
        <authorList>
            <person name="Hashimoto T."/>
            <person name="Horikawa D.D."/>
            <person name="Saito Y."/>
            <person name="Kuwahara H."/>
            <person name="Kozuka-Hata H."/>
            <person name="Shin-I T."/>
            <person name="Minakuchi Y."/>
            <person name="Ohishi K."/>
            <person name="Motoyama A."/>
            <person name="Aizu T."/>
            <person name="Enomoto A."/>
            <person name="Kondo K."/>
            <person name="Tanaka S."/>
            <person name="Hara Y."/>
            <person name="Koshikawa S."/>
            <person name="Sagara H."/>
            <person name="Miura T."/>
            <person name="Yokobori S."/>
            <person name="Miyagawa K."/>
            <person name="Suzuki Y."/>
            <person name="Kubo T."/>
            <person name="Oyama M."/>
            <person name="Kohara Y."/>
            <person name="Fujiyama A."/>
            <person name="Arakawa K."/>
            <person name="Katayama T."/>
            <person name="Toyoda A."/>
            <person name="Kunieda T."/>
        </authorList>
    </citation>
    <scope>NUCLEOTIDE SEQUENCE [LARGE SCALE GENOMIC DNA]</scope>
    <source>
        <strain evidence="2 3">YOKOZUNA-1</strain>
    </source>
</reference>
<comment type="caution">
    <text evidence="2">The sequence shown here is derived from an EMBL/GenBank/DDBJ whole genome shotgun (WGS) entry which is preliminary data.</text>
</comment>
<name>A0A1D1V6S3_RAMVA</name>
<feature type="region of interest" description="Disordered" evidence="1">
    <location>
        <begin position="80"/>
        <end position="100"/>
    </location>
</feature>
<sequence length="100" mass="11205">MEYQCRTGSIGGYQLGTRGWFRPAGANVVQSAEGLDFESLQRADILDVGSGEFEDLKEVVVLQRQVPNYNKERTTLTRISQSDKGYSSKIKEPDLLFEDA</sequence>
<evidence type="ECO:0000256" key="1">
    <source>
        <dbReference type="SAM" id="MobiDB-lite"/>
    </source>
</evidence>
<dbReference type="AlphaFoldDB" id="A0A1D1V6S3"/>
<proteinExistence type="predicted"/>
<dbReference type="Proteomes" id="UP000186922">
    <property type="component" value="Unassembled WGS sequence"/>
</dbReference>
<accession>A0A1D1V6S3</accession>